<dbReference type="GO" id="GO:0019901">
    <property type="term" value="F:protein kinase binding"/>
    <property type="evidence" value="ECO:0007669"/>
    <property type="project" value="InterPro"/>
</dbReference>
<proteinExistence type="predicted"/>
<accession>A0A420HEQ3</accession>
<dbReference type="Gene3D" id="1.10.472.10">
    <property type="entry name" value="Cyclin-like"/>
    <property type="match status" value="1"/>
</dbReference>
<dbReference type="STRING" id="212602.A0A420HEQ3"/>
<protein>
    <submittedName>
        <fullName evidence="1">PHO85 cyclin CLG1</fullName>
    </submittedName>
</protein>
<dbReference type="GO" id="GO:0016538">
    <property type="term" value="F:cyclin-dependent protein serine/threonine kinase regulator activity"/>
    <property type="evidence" value="ECO:0007669"/>
    <property type="project" value="TreeGrafter"/>
</dbReference>
<keyword evidence="2" id="KW-1185">Reference proteome</keyword>
<name>A0A420HEQ3_9PEZI</name>
<dbReference type="GO" id="GO:0000307">
    <property type="term" value="C:cyclin-dependent protein kinase holoenzyme complex"/>
    <property type="evidence" value="ECO:0007669"/>
    <property type="project" value="TreeGrafter"/>
</dbReference>
<organism evidence="1 2">
    <name type="scientific">Erysiphe neolycopersici</name>
    <dbReference type="NCBI Taxonomy" id="212602"/>
    <lineage>
        <taxon>Eukaryota</taxon>
        <taxon>Fungi</taxon>
        <taxon>Dikarya</taxon>
        <taxon>Ascomycota</taxon>
        <taxon>Pezizomycotina</taxon>
        <taxon>Leotiomycetes</taxon>
        <taxon>Erysiphales</taxon>
        <taxon>Erysiphaceae</taxon>
        <taxon>Erysiphe</taxon>
    </lineage>
</organism>
<dbReference type="OrthoDB" id="244495at2759"/>
<dbReference type="Pfam" id="PF08613">
    <property type="entry name" value="Cyclin"/>
    <property type="match status" value="1"/>
</dbReference>
<evidence type="ECO:0000313" key="2">
    <source>
        <dbReference type="Proteomes" id="UP000286134"/>
    </source>
</evidence>
<dbReference type="AlphaFoldDB" id="A0A420HEQ3"/>
<dbReference type="GO" id="GO:0005634">
    <property type="term" value="C:nucleus"/>
    <property type="evidence" value="ECO:0007669"/>
    <property type="project" value="TreeGrafter"/>
</dbReference>
<gene>
    <name evidence="1" type="ORF">OnM2_086059</name>
</gene>
<evidence type="ECO:0000313" key="1">
    <source>
        <dbReference type="EMBL" id="RKF55875.1"/>
    </source>
</evidence>
<dbReference type="EMBL" id="MCFK01008623">
    <property type="protein sequence ID" value="RKF55875.1"/>
    <property type="molecule type" value="Genomic_DNA"/>
</dbReference>
<reference evidence="1 2" key="1">
    <citation type="journal article" date="2018" name="BMC Genomics">
        <title>Comparative genome analyses reveal sequence features reflecting distinct modes of host-adaptation between dicot and monocot powdery mildew.</title>
        <authorList>
            <person name="Wu Y."/>
            <person name="Ma X."/>
            <person name="Pan Z."/>
            <person name="Kale S.D."/>
            <person name="Song Y."/>
            <person name="King H."/>
            <person name="Zhang Q."/>
            <person name="Presley C."/>
            <person name="Deng X."/>
            <person name="Wei C.I."/>
            <person name="Xiao S."/>
        </authorList>
    </citation>
    <scope>NUCLEOTIDE SEQUENCE [LARGE SCALE GENOMIC DNA]</scope>
    <source>
        <strain evidence="1">UMSG2</strain>
    </source>
</reference>
<dbReference type="Proteomes" id="UP000286134">
    <property type="component" value="Unassembled WGS sequence"/>
</dbReference>
<sequence>MMSPGGVCAVLDYGLDDMTEYVAEMTQRLMPTAITTSSSLRKFVSGLLSSTRLPSTTILLGMHYLAKRINIGNAVSNSSISENEVYRMLTVGLLLGSKFLDDNTFQNRSWSEVSSVPIEDLNKTEIDWLLAMNYNIYVNLDHNIDYKAWMSNWNQWCKVKSVQNSNTKDLMTPLVTLRDDSLQRNSYRQSSYSIRQKPMMALEPPPGFKHNYSKNIWGHSYATPPYLTPPSAPNSGLNTPVYMNMNTSDIGSVTHYNEWTNQDLYSNQSYNRLYRSQAPTTYHHRLPITAYQTPLFHSCNRALPLGWEPEFFQFRALTIL</sequence>
<dbReference type="PANTHER" id="PTHR15615:SF27">
    <property type="entry name" value="PHO85 CYCLIN CLG1"/>
    <property type="match status" value="1"/>
</dbReference>
<dbReference type="InterPro" id="IPR013922">
    <property type="entry name" value="Cyclin_PHO80-like"/>
</dbReference>
<comment type="caution">
    <text evidence="1">The sequence shown here is derived from an EMBL/GenBank/DDBJ whole genome shotgun (WGS) entry which is preliminary data.</text>
</comment>
<dbReference type="PANTHER" id="PTHR15615">
    <property type="match status" value="1"/>
</dbReference>
<dbReference type="CDD" id="cd20557">
    <property type="entry name" value="CYCLIN_ScPCL1-like"/>
    <property type="match status" value="1"/>
</dbReference>